<protein>
    <submittedName>
        <fullName evidence="4">Transposase DDE domain protein</fullName>
    </submittedName>
</protein>
<gene>
    <name evidence="4" type="ORF">MBFIL_08790</name>
</gene>
<dbReference type="PATRIC" id="fig|55758.3.peg.988"/>
<sequence length="354" mass="42016">MYNHQCRGRPHHDVTLMFKIMYLQAKYNLSDEQVIKDIKDRASFMWFLDYPEKIPSTSSLRNFRDRMGDTGIIDNIWFQHQKQLSLKGYNISEELLIDASFLDAGQGSYSAPRGDEAKTRRSRDGTSTIKNNEHHFGYKIHQVICLKFNLIRTFKITTASLHDSQITFNFNKNHIMYGDKGYIGASFDCYPAHMLRKSNDTIININRKRRNWRISRKRALVERPFATFQEHGQDYTKLTTIERNEAKMLIATLLFNTKQLLTLQKMKNKTPTKTIKDTYENLFDPTENLPKLIKIRESITNMKNRRKYRIKLNKNKHYSLFIKNRKQKKTKKTLKPQKFTKKRFNKKLGYSFNS</sequence>
<evidence type="ECO:0000259" key="2">
    <source>
        <dbReference type="Pfam" id="PF01609"/>
    </source>
</evidence>
<feature type="domain" description="Transposase InsH N-terminal" evidence="3">
    <location>
        <begin position="3"/>
        <end position="66"/>
    </location>
</feature>
<feature type="domain" description="Transposase IS4-like" evidence="2">
    <location>
        <begin position="95"/>
        <end position="256"/>
    </location>
</feature>
<organism evidence="4 5">
    <name type="scientific">Methanobrevibacter filiformis</name>
    <dbReference type="NCBI Taxonomy" id="55758"/>
    <lineage>
        <taxon>Archaea</taxon>
        <taxon>Methanobacteriati</taxon>
        <taxon>Methanobacteriota</taxon>
        <taxon>Methanomada group</taxon>
        <taxon>Methanobacteria</taxon>
        <taxon>Methanobacteriales</taxon>
        <taxon>Methanobacteriaceae</taxon>
        <taxon>Methanobrevibacter</taxon>
    </lineage>
</organism>
<proteinExistence type="predicted"/>
<dbReference type="Pfam" id="PF01609">
    <property type="entry name" value="DDE_Tnp_1"/>
    <property type="match status" value="1"/>
</dbReference>
<name>A0A166CFE5_9EURY</name>
<feature type="region of interest" description="Disordered" evidence="1">
    <location>
        <begin position="108"/>
        <end position="130"/>
    </location>
</feature>
<accession>A0A166CFE5</accession>
<evidence type="ECO:0000256" key="1">
    <source>
        <dbReference type="SAM" id="MobiDB-lite"/>
    </source>
</evidence>
<comment type="caution">
    <text evidence="4">The sequence shown here is derived from an EMBL/GenBank/DDBJ whole genome shotgun (WGS) entry which is preliminary data.</text>
</comment>
<keyword evidence="5" id="KW-1185">Reference proteome</keyword>
<evidence type="ECO:0000313" key="4">
    <source>
        <dbReference type="EMBL" id="KZX14446.1"/>
    </source>
</evidence>
<dbReference type="Proteomes" id="UP000077066">
    <property type="component" value="Unassembled WGS sequence"/>
</dbReference>
<dbReference type="InterPro" id="IPR008490">
    <property type="entry name" value="Transposase_InsH_N"/>
</dbReference>
<dbReference type="Pfam" id="PF05598">
    <property type="entry name" value="DUF772"/>
    <property type="match status" value="1"/>
</dbReference>
<dbReference type="GO" id="GO:0006313">
    <property type="term" value="P:DNA transposition"/>
    <property type="evidence" value="ECO:0007669"/>
    <property type="project" value="InterPro"/>
</dbReference>
<evidence type="ECO:0000259" key="3">
    <source>
        <dbReference type="Pfam" id="PF05598"/>
    </source>
</evidence>
<dbReference type="PANTHER" id="PTHR35604:SF2">
    <property type="entry name" value="TRANSPOSASE INSH FOR INSERTION SEQUENCE ELEMENT IS5A-RELATED"/>
    <property type="match status" value="1"/>
</dbReference>
<dbReference type="AlphaFoldDB" id="A0A166CFE5"/>
<reference evidence="4 5" key="1">
    <citation type="submission" date="2016-04" db="EMBL/GenBank/DDBJ databases">
        <title>Genome sequence of Methanobrevibacter filiformis DSM 11501.</title>
        <authorList>
            <person name="Poehlein A."/>
            <person name="Seedorf H."/>
            <person name="Daniel R."/>
        </authorList>
    </citation>
    <scope>NUCLEOTIDE SEQUENCE [LARGE SCALE GENOMIC DNA]</scope>
    <source>
        <strain evidence="4 5">DSM 11501</strain>
    </source>
</reference>
<dbReference type="GO" id="GO:0003677">
    <property type="term" value="F:DNA binding"/>
    <property type="evidence" value="ECO:0007669"/>
    <property type="project" value="InterPro"/>
</dbReference>
<dbReference type="InterPro" id="IPR002559">
    <property type="entry name" value="Transposase_11"/>
</dbReference>
<dbReference type="GO" id="GO:0004803">
    <property type="term" value="F:transposase activity"/>
    <property type="evidence" value="ECO:0007669"/>
    <property type="project" value="InterPro"/>
</dbReference>
<evidence type="ECO:0000313" key="5">
    <source>
        <dbReference type="Proteomes" id="UP000077066"/>
    </source>
</evidence>
<dbReference type="PANTHER" id="PTHR35604">
    <property type="entry name" value="TRANSPOSASE INSH FOR INSERTION SEQUENCE ELEMENT IS5A-RELATED"/>
    <property type="match status" value="1"/>
</dbReference>
<dbReference type="EMBL" id="LWMT01000152">
    <property type="protein sequence ID" value="KZX14446.1"/>
    <property type="molecule type" value="Genomic_DNA"/>
</dbReference>
<feature type="compositionally biased region" description="Basic and acidic residues" evidence="1">
    <location>
        <begin position="113"/>
        <end position="124"/>
    </location>
</feature>